<keyword evidence="9" id="KW-1133">Transmembrane helix</keyword>
<dbReference type="RefSeq" id="WP_371941535.1">
    <property type="nucleotide sequence ID" value="NZ_JAXCEH010000007.1"/>
</dbReference>
<dbReference type="Gene3D" id="3.30.200.20">
    <property type="entry name" value="Phosphorylase Kinase, domain 1"/>
    <property type="match status" value="1"/>
</dbReference>
<keyword evidence="9" id="KW-0812">Transmembrane</keyword>
<evidence type="ECO:0000256" key="8">
    <source>
        <dbReference type="SAM" id="MobiDB-lite"/>
    </source>
</evidence>
<sequence>MARGDLIVGRYRLDEEIGRGGMGIVWKAHDESLERQVAMKRLRIPDDLAEEDRDGLKGRFLREARAAARLDHPSIINVHDVIEDDDGPWIVMQHVRGRSLEQIVRTDGPLPVARAAQIGLALLGALDSAHGAGILHRDVKPANILIADDGRVVLTDFGIAAVSNATTYTRTGGFVGTPVFMAPERFRTGTAGPASDLWSLGATLYMAVEGHPPFQADELEVLIGRLLMGDDPVFVRSGALEPVLRGLLDRDPGKRWDSRHAAQGLKAVQDGQTPTKPLARRAAPRKPGKGVLVMAGLLALLIPAGIGVSIPLLRSSSADSEGKFKSVPDACAVVRNGPVLKELMSDPEEDAEPLDWSPYRDHYDADACTWTNVVSRDEASLIVDGRLAIRASLPQRSAVADLLHWTKVPGLGDAAVRRSEVQNDGYGDDHREMVIFTLRNAEIGVYLSEDPDNRTDAERRTWVLQIAEIIERALKERLDHLR</sequence>
<keyword evidence="5 11" id="KW-0418">Kinase</keyword>
<feature type="domain" description="Protein kinase" evidence="10">
    <location>
        <begin position="11"/>
        <end position="268"/>
    </location>
</feature>
<dbReference type="EMBL" id="JAXCEH010000007">
    <property type="protein sequence ID" value="MFA1554896.1"/>
    <property type="molecule type" value="Genomic_DNA"/>
</dbReference>
<keyword evidence="9" id="KW-0472">Membrane</keyword>
<keyword evidence="3 11" id="KW-0808">Transferase</keyword>
<keyword evidence="4 7" id="KW-0547">Nucleotide-binding</keyword>
<name>A0ABV4QWT1_9ACTN</name>
<dbReference type="InterPro" id="IPR008271">
    <property type="entry name" value="Ser/Thr_kinase_AS"/>
</dbReference>
<feature type="transmembrane region" description="Helical" evidence="9">
    <location>
        <begin position="290"/>
        <end position="313"/>
    </location>
</feature>
<proteinExistence type="predicted"/>
<evidence type="ECO:0000259" key="10">
    <source>
        <dbReference type="PROSITE" id="PS50011"/>
    </source>
</evidence>
<evidence type="ECO:0000256" key="1">
    <source>
        <dbReference type="ARBA" id="ARBA00012513"/>
    </source>
</evidence>
<evidence type="ECO:0000256" key="2">
    <source>
        <dbReference type="ARBA" id="ARBA00022527"/>
    </source>
</evidence>
<dbReference type="CDD" id="cd14014">
    <property type="entry name" value="STKc_PknB_like"/>
    <property type="match status" value="1"/>
</dbReference>
<protein>
    <recommendedName>
        <fullName evidence="1">non-specific serine/threonine protein kinase</fullName>
        <ecNumber evidence="1">2.7.11.1</ecNumber>
    </recommendedName>
</protein>
<evidence type="ECO:0000256" key="7">
    <source>
        <dbReference type="PROSITE-ProRule" id="PRU10141"/>
    </source>
</evidence>
<keyword evidence="2" id="KW-0723">Serine/threonine-protein kinase</keyword>
<dbReference type="PANTHER" id="PTHR43289">
    <property type="entry name" value="MITOGEN-ACTIVATED PROTEIN KINASE KINASE KINASE 20-RELATED"/>
    <property type="match status" value="1"/>
</dbReference>
<dbReference type="PANTHER" id="PTHR43289:SF6">
    <property type="entry name" value="SERINE_THREONINE-PROTEIN KINASE NEKL-3"/>
    <property type="match status" value="1"/>
</dbReference>
<organism evidence="11 12">
    <name type="scientific">Actinomadura chokoriensis</name>
    <dbReference type="NCBI Taxonomy" id="454156"/>
    <lineage>
        <taxon>Bacteria</taxon>
        <taxon>Bacillati</taxon>
        <taxon>Actinomycetota</taxon>
        <taxon>Actinomycetes</taxon>
        <taxon>Streptosporangiales</taxon>
        <taxon>Thermomonosporaceae</taxon>
        <taxon>Actinomadura</taxon>
    </lineage>
</organism>
<keyword evidence="12" id="KW-1185">Reference proteome</keyword>
<dbReference type="Proteomes" id="UP001569904">
    <property type="component" value="Unassembled WGS sequence"/>
</dbReference>
<evidence type="ECO:0000256" key="5">
    <source>
        <dbReference type="ARBA" id="ARBA00022777"/>
    </source>
</evidence>
<evidence type="ECO:0000256" key="6">
    <source>
        <dbReference type="ARBA" id="ARBA00022840"/>
    </source>
</evidence>
<dbReference type="SMART" id="SM00220">
    <property type="entry name" value="S_TKc"/>
    <property type="match status" value="1"/>
</dbReference>
<dbReference type="InterPro" id="IPR000719">
    <property type="entry name" value="Prot_kinase_dom"/>
</dbReference>
<dbReference type="InterPro" id="IPR017441">
    <property type="entry name" value="Protein_kinase_ATP_BS"/>
</dbReference>
<feature type="binding site" evidence="7">
    <location>
        <position position="40"/>
    </location>
    <ligand>
        <name>ATP</name>
        <dbReference type="ChEBI" id="CHEBI:30616"/>
    </ligand>
</feature>
<accession>A0ABV4QWT1</accession>
<evidence type="ECO:0000256" key="9">
    <source>
        <dbReference type="SAM" id="Phobius"/>
    </source>
</evidence>
<dbReference type="Gene3D" id="1.10.510.10">
    <property type="entry name" value="Transferase(Phosphotransferase) domain 1"/>
    <property type="match status" value="1"/>
</dbReference>
<dbReference type="PROSITE" id="PS00108">
    <property type="entry name" value="PROTEIN_KINASE_ST"/>
    <property type="match status" value="1"/>
</dbReference>
<dbReference type="EC" id="2.7.11.1" evidence="1"/>
<dbReference type="PROSITE" id="PS00107">
    <property type="entry name" value="PROTEIN_KINASE_ATP"/>
    <property type="match status" value="1"/>
</dbReference>
<evidence type="ECO:0000256" key="3">
    <source>
        <dbReference type="ARBA" id="ARBA00022679"/>
    </source>
</evidence>
<evidence type="ECO:0000313" key="11">
    <source>
        <dbReference type="EMBL" id="MFA1554896.1"/>
    </source>
</evidence>
<dbReference type="SUPFAM" id="SSF56112">
    <property type="entry name" value="Protein kinase-like (PK-like)"/>
    <property type="match status" value="1"/>
</dbReference>
<keyword evidence="6 7" id="KW-0067">ATP-binding</keyword>
<dbReference type="GO" id="GO:0004674">
    <property type="term" value="F:protein serine/threonine kinase activity"/>
    <property type="evidence" value="ECO:0007669"/>
    <property type="project" value="UniProtKB-EC"/>
</dbReference>
<dbReference type="InterPro" id="IPR011009">
    <property type="entry name" value="Kinase-like_dom_sf"/>
</dbReference>
<evidence type="ECO:0000256" key="4">
    <source>
        <dbReference type="ARBA" id="ARBA00022741"/>
    </source>
</evidence>
<reference evidence="11 12" key="1">
    <citation type="submission" date="2023-11" db="EMBL/GenBank/DDBJ databases">
        <title>Actinomadura monticuli sp. nov., isolated from volcanic ash.</title>
        <authorList>
            <person name="Lee S.D."/>
            <person name="Yang H."/>
            <person name="Kim I.S."/>
        </authorList>
    </citation>
    <scope>NUCLEOTIDE SEQUENCE [LARGE SCALE GENOMIC DNA]</scope>
    <source>
        <strain evidence="11 12">DSM 45346</strain>
    </source>
</reference>
<comment type="caution">
    <text evidence="11">The sequence shown here is derived from an EMBL/GenBank/DDBJ whole genome shotgun (WGS) entry which is preliminary data.</text>
</comment>
<dbReference type="PROSITE" id="PS50011">
    <property type="entry name" value="PROTEIN_KINASE_DOM"/>
    <property type="match status" value="1"/>
</dbReference>
<dbReference type="Pfam" id="PF00069">
    <property type="entry name" value="Pkinase"/>
    <property type="match status" value="1"/>
</dbReference>
<evidence type="ECO:0000313" key="12">
    <source>
        <dbReference type="Proteomes" id="UP001569904"/>
    </source>
</evidence>
<gene>
    <name evidence="11" type="ORF">SM436_14500</name>
</gene>
<feature type="region of interest" description="Disordered" evidence="8">
    <location>
        <begin position="264"/>
        <end position="283"/>
    </location>
</feature>